<evidence type="ECO:0000313" key="10">
    <source>
        <dbReference type="EMBL" id="KAG7351864.1"/>
    </source>
</evidence>
<comment type="caution">
    <text evidence="10">The sequence shown here is derived from an EMBL/GenBank/DDBJ whole genome shotgun (WGS) entry which is preliminary data.</text>
</comment>
<reference evidence="10" key="2">
    <citation type="submission" date="2021-04" db="EMBL/GenBank/DDBJ databases">
        <authorList>
            <person name="Podell S."/>
        </authorList>
    </citation>
    <scope>NUCLEOTIDE SEQUENCE</scope>
    <source>
        <strain evidence="10">Hildebrandi</strain>
    </source>
</reference>
<evidence type="ECO:0000259" key="8">
    <source>
        <dbReference type="Pfam" id="PF04884"/>
    </source>
</evidence>
<name>A0A9K3KYP5_9STRA</name>
<feature type="transmembrane region" description="Helical" evidence="6">
    <location>
        <begin position="296"/>
        <end position="317"/>
    </location>
</feature>
<feature type="signal peptide" evidence="7">
    <location>
        <begin position="1"/>
        <end position="30"/>
    </location>
</feature>
<comment type="subcellular location">
    <subcellularLocation>
        <location evidence="1">Membrane</location>
    </subcellularLocation>
</comment>
<dbReference type="Pfam" id="PF24160">
    <property type="entry name" value="UVB_sens_C"/>
    <property type="match status" value="1"/>
</dbReference>
<proteinExistence type="inferred from homology"/>
<dbReference type="AlphaFoldDB" id="A0A9K3KYP5"/>
<dbReference type="GO" id="GO:0016020">
    <property type="term" value="C:membrane"/>
    <property type="evidence" value="ECO:0007669"/>
    <property type="project" value="UniProtKB-SubCell"/>
</dbReference>
<keyword evidence="7" id="KW-0732">Signal</keyword>
<evidence type="ECO:0000256" key="1">
    <source>
        <dbReference type="ARBA" id="ARBA00004370"/>
    </source>
</evidence>
<organism evidence="10 11">
    <name type="scientific">Nitzschia inconspicua</name>
    <dbReference type="NCBI Taxonomy" id="303405"/>
    <lineage>
        <taxon>Eukaryota</taxon>
        <taxon>Sar</taxon>
        <taxon>Stramenopiles</taxon>
        <taxon>Ochrophyta</taxon>
        <taxon>Bacillariophyta</taxon>
        <taxon>Bacillariophyceae</taxon>
        <taxon>Bacillariophycidae</taxon>
        <taxon>Bacillariales</taxon>
        <taxon>Bacillariaceae</taxon>
        <taxon>Nitzschia</taxon>
    </lineage>
</organism>
<protein>
    <submittedName>
        <fullName evidence="10">Vitamin B6 photo-protection and homoeostasis domain containing protein</fullName>
    </submittedName>
</protein>
<keyword evidence="3 6" id="KW-0812">Transmembrane</keyword>
<dbReference type="Pfam" id="PF04884">
    <property type="entry name" value="UVB_sens_prot"/>
    <property type="match status" value="1"/>
</dbReference>
<reference evidence="10" key="1">
    <citation type="journal article" date="2021" name="Sci. Rep.">
        <title>Diploid genomic architecture of Nitzschia inconspicua, an elite biomass production diatom.</title>
        <authorList>
            <person name="Oliver A."/>
            <person name="Podell S."/>
            <person name="Pinowska A."/>
            <person name="Traller J.C."/>
            <person name="Smith S.R."/>
            <person name="McClure R."/>
            <person name="Beliaev A."/>
            <person name="Bohutskyi P."/>
            <person name="Hill E.A."/>
            <person name="Rabines A."/>
            <person name="Zheng H."/>
            <person name="Allen L.Z."/>
            <person name="Kuo A."/>
            <person name="Grigoriev I.V."/>
            <person name="Allen A.E."/>
            <person name="Hazlebeck D."/>
            <person name="Allen E.E."/>
        </authorList>
    </citation>
    <scope>NUCLEOTIDE SEQUENCE</scope>
    <source>
        <strain evidence="10">Hildebrandi</strain>
    </source>
</reference>
<evidence type="ECO:0000256" key="6">
    <source>
        <dbReference type="SAM" id="Phobius"/>
    </source>
</evidence>
<dbReference type="Proteomes" id="UP000693970">
    <property type="component" value="Unassembled WGS sequence"/>
</dbReference>
<comment type="similarity">
    <text evidence="2">Belongs to the RUS1 family.</text>
</comment>
<dbReference type="InterPro" id="IPR006968">
    <property type="entry name" value="RUS_fam"/>
</dbReference>
<keyword evidence="11" id="KW-1185">Reference proteome</keyword>
<accession>A0A9K3KYP5</accession>
<feature type="domain" description="Protein root UVB sensitive/RUS" evidence="8">
    <location>
        <begin position="101"/>
        <end position="337"/>
    </location>
</feature>
<dbReference type="InterPro" id="IPR054549">
    <property type="entry name" value="UVB_sens_RUS_dom"/>
</dbReference>
<dbReference type="InterPro" id="IPR055412">
    <property type="entry name" value="UVB_sens_C"/>
</dbReference>
<evidence type="ECO:0000256" key="5">
    <source>
        <dbReference type="ARBA" id="ARBA00023136"/>
    </source>
</evidence>
<dbReference type="EMBL" id="JAGRRH010000017">
    <property type="protein sequence ID" value="KAG7351864.1"/>
    <property type="molecule type" value="Genomic_DNA"/>
</dbReference>
<dbReference type="PANTHER" id="PTHR12770:SF31">
    <property type="entry name" value="RUS FAMILY MEMBER 1"/>
    <property type="match status" value="1"/>
</dbReference>
<feature type="chain" id="PRO_5039900286" evidence="7">
    <location>
        <begin position="31"/>
        <end position="526"/>
    </location>
</feature>
<keyword evidence="4 6" id="KW-1133">Transmembrane helix</keyword>
<feature type="domain" description="Root UVB sensitive protein C-terminal" evidence="9">
    <location>
        <begin position="407"/>
        <end position="516"/>
    </location>
</feature>
<feature type="transmembrane region" description="Helical" evidence="6">
    <location>
        <begin position="207"/>
        <end position="227"/>
    </location>
</feature>
<evidence type="ECO:0000256" key="4">
    <source>
        <dbReference type="ARBA" id="ARBA00022989"/>
    </source>
</evidence>
<feature type="transmembrane region" description="Helical" evidence="6">
    <location>
        <begin position="265"/>
        <end position="284"/>
    </location>
</feature>
<evidence type="ECO:0000256" key="7">
    <source>
        <dbReference type="SAM" id="SignalP"/>
    </source>
</evidence>
<evidence type="ECO:0000256" key="3">
    <source>
        <dbReference type="ARBA" id="ARBA00022692"/>
    </source>
</evidence>
<evidence type="ECO:0000313" key="11">
    <source>
        <dbReference type="Proteomes" id="UP000693970"/>
    </source>
</evidence>
<dbReference type="PANTHER" id="PTHR12770">
    <property type="entry name" value="RUS1 FAMILY PROTEIN C16ORF58"/>
    <property type="match status" value="1"/>
</dbReference>
<dbReference type="OrthoDB" id="364779at2759"/>
<evidence type="ECO:0000256" key="2">
    <source>
        <dbReference type="ARBA" id="ARBA00007558"/>
    </source>
</evidence>
<evidence type="ECO:0000259" key="9">
    <source>
        <dbReference type="Pfam" id="PF24160"/>
    </source>
</evidence>
<gene>
    <name evidence="10" type="ORF">IV203_007912</name>
</gene>
<keyword evidence="5 6" id="KW-0472">Membrane</keyword>
<sequence length="526" mass="58313">MTRRNTSSPRFNRCGALILLLLLRETACLASSSSASPSTYDANIPSSATIRVVSVNKNGGGIQVYDFSDEKNTISYVDDGHNSKRRQIWNPHAMWMSIQGRVASALRSTFLPTGFPSRTPPGYLKYSVWSWIQDVSTQLRSVLATQRILEGVGVGREGATALSALFNYLVRDGFGMAATLLFTYAASSRFRSDCKRWRIFADMSVDIGITLEVAATLLPSAFFLPMICLGNVFKAMCGVAAGACGGSINLHWAKGSDISDVNAKFGAQHTVTAALGLVFAGVFAQSVNRVSSRNLWTLYFFLTFIHIFANLRCMRLISFDYLNTIRMDMVLDKFFDNNGNINSTTILSPQLISQNEPLWFLLPTIKRLLCRPSLPNYRIHLGVSFNEFSRIVRNGKAEGMEESLINGVNVTSSTAKDGYLISVGNNSGRHLTSDIVVCFLSNITPIQETKAYFHAKLLCRRLSDVGQCDSNKEIDEIVVQEISKETEQNLETDWSDFTALCKKAGWDLTRSELDTQGYEIQVVETL</sequence>